<protein>
    <submittedName>
        <fullName evidence="2">Uncharacterized protein</fullName>
    </submittedName>
</protein>
<name>A0A8D9FCZ4_9HEMI</name>
<feature type="transmembrane region" description="Helical" evidence="1">
    <location>
        <begin position="50"/>
        <end position="75"/>
    </location>
</feature>
<evidence type="ECO:0000256" key="1">
    <source>
        <dbReference type="SAM" id="Phobius"/>
    </source>
</evidence>
<dbReference type="EMBL" id="HBUF01635023">
    <property type="protein sequence ID" value="CAG6783915.1"/>
    <property type="molecule type" value="Transcribed_RNA"/>
</dbReference>
<keyword evidence="1" id="KW-0812">Transmembrane</keyword>
<proteinExistence type="predicted"/>
<feature type="transmembrane region" description="Helical" evidence="1">
    <location>
        <begin position="15"/>
        <end position="38"/>
    </location>
</feature>
<accession>A0A8D9FCZ4</accession>
<reference evidence="2" key="1">
    <citation type="submission" date="2021-05" db="EMBL/GenBank/DDBJ databases">
        <authorList>
            <person name="Alioto T."/>
            <person name="Alioto T."/>
            <person name="Gomez Garrido J."/>
        </authorList>
    </citation>
    <scope>NUCLEOTIDE SEQUENCE</scope>
</reference>
<organism evidence="2">
    <name type="scientific">Cacopsylla melanoneura</name>
    <dbReference type="NCBI Taxonomy" id="428564"/>
    <lineage>
        <taxon>Eukaryota</taxon>
        <taxon>Metazoa</taxon>
        <taxon>Ecdysozoa</taxon>
        <taxon>Arthropoda</taxon>
        <taxon>Hexapoda</taxon>
        <taxon>Insecta</taxon>
        <taxon>Pterygota</taxon>
        <taxon>Neoptera</taxon>
        <taxon>Paraneoptera</taxon>
        <taxon>Hemiptera</taxon>
        <taxon>Sternorrhyncha</taxon>
        <taxon>Psylloidea</taxon>
        <taxon>Psyllidae</taxon>
        <taxon>Psyllinae</taxon>
        <taxon>Cacopsylla</taxon>
    </lineage>
</organism>
<keyword evidence="1" id="KW-1133">Transmembrane helix</keyword>
<sequence>MLPPILPTFPLSSTLPILATISSCAFCLSVSFLLLPYLPYVSSPPSSSPILVASCLLLLYLSISPSSIVSLFLFLYLPPYVPSTPFSFAPSGLAWYFSFLFTSFSPDSFLCPCPSLLSSKLSILL</sequence>
<dbReference type="AlphaFoldDB" id="A0A8D9FCZ4"/>
<evidence type="ECO:0000313" key="2">
    <source>
        <dbReference type="EMBL" id="CAG6783915.1"/>
    </source>
</evidence>
<keyword evidence="1" id="KW-0472">Membrane</keyword>